<evidence type="ECO:0000256" key="1">
    <source>
        <dbReference type="SAM" id="Phobius"/>
    </source>
</evidence>
<organism evidence="2 3">
    <name type="scientific">Aurantimonas coralicida</name>
    <dbReference type="NCBI Taxonomy" id="182270"/>
    <lineage>
        <taxon>Bacteria</taxon>
        <taxon>Pseudomonadati</taxon>
        <taxon>Pseudomonadota</taxon>
        <taxon>Alphaproteobacteria</taxon>
        <taxon>Hyphomicrobiales</taxon>
        <taxon>Aurantimonadaceae</taxon>
        <taxon>Aurantimonas</taxon>
    </lineage>
</organism>
<dbReference type="Proteomes" id="UP000885680">
    <property type="component" value="Unassembled WGS sequence"/>
</dbReference>
<gene>
    <name evidence="2" type="ORF">ENH89_22175</name>
</gene>
<accession>A0A9C9TJN6</accession>
<comment type="caution">
    <text evidence="2">The sequence shown here is derived from an EMBL/GenBank/DDBJ whole genome shotgun (WGS) entry which is preliminary data.</text>
</comment>
<feature type="transmembrane region" description="Helical" evidence="1">
    <location>
        <begin position="56"/>
        <end position="79"/>
    </location>
</feature>
<keyword evidence="1" id="KW-1133">Transmembrane helix</keyword>
<proteinExistence type="predicted"/>
<keyword evidence="1" id="KW-0812">Transmembrane</keyword>
<reference evidence="2" key="1">
    <citation type="journal article" date="2020" name="mSystems">
        <title>Genome- and Community-Level Interaction Insights into Carbon Utilization and Element Cycling Functions of Hydrothermarchaeota in Hydrothermal Sediment.</title>
        <authorList>
            <person name="Zhou Z."/>
            <person name="Liu Y."/>
            <person name="Xu W."/>
            <person name="Pan J."/>
            <person name="Luo Z.H."/>
            <person name="Li M."/>
        </authorList>
    </citation>
    <scope>NUCLEOTIDE SEQUENCE</scope>
    <source>
        <strain evidence="2">HyVt-347</strain>
    </source>
</reference>
<name>A0A9C9TJN6_9HYPH</name>
<evidence type="ECO:0000313" key="2">
    <source>
        <dbReference type="EMBL" id="HEU02971.1"/>
    </source>
</evidence>
<dbReference type="EMBL" id="DRGN01000315">
    <property type="protein sequence ID" value="HEU02971.1"/>
    <property type="molecule type" value="Genomic_DNA"/>
</dbReference>
<keyword evidence="1" id="KW-0472">Membrane</keyword>
<sequence>MMMIIAIAIVIHDWNLTEEKRLRQGYGYSGPEYAAPEAEGQGNGDRTLVLASSRRLGLLLGFTALTMFGLAIGTGVFIVSLG</sequence>
<dbReference type="AlphaFoldDB" id="A0A9C9TJN6"/>
<protein>
    <submittedName>
        <fullName evidence="2">Uncharacterized protein</fullName>
    </submittedName>
</protein>
<evidence type="ECO:0000313" key="3">
    <source>
        <dbReference type="Proteomes" id="UP000885680"/>
    </source>
</evidence>